<dbReference type="PANTHER" id="PTHR36837:SF4">
    <property type="entry name" value="BLR0908 PROTEIN"/>
    <property type="match status" value="1"/>
</dbReference>
<dbReference type="InterPro" id="IPR051321">
    <property type="entry name" value="PHA/PHB_synthase"/>
</dbReference>
<accession>A0A2T5MFW9</accession>
<proteinExistence type="predicted"/>
<dbReference type="PANTHER" id="PTHR36837">
    <property type="entry name" value="POLY(3-HYDROXYALKANOATE) POLYMERASE SUBUNIT PHAC"/>
    <property type="match status" value="1"/>
</dbReference>
<evidence type="ECO:0000259" key="2">
    <source>
        <dbReference type="Pfam" id="PF00561"/>
    </source>
</evidence>
<evidence type="ECO:0000256" key="1">
    <source>
        <dbReference type="SAM" id="Phobius"/>
    </source>
</evidence>
<organism evidence="3 4">
    <name type="scientific">Stenotrophobium rhamnosiphilum</name>
    <dbReference type="NCBI Taxonomy" id="2029166"/>
    <lineage>
        <taxon>Bacteria</taxon>
        <taxon>Pseudomonadati</taxon>
        <taxon>Pseudomonadota</taxon>
        <taxon>Gammaproteobacteria</taxon>
        <taxon>Nevskiales</taxon>
        <taxon>Nevskiaceae</taxon>
        <taxon>Stenotrophobium</taxon>
    </lineage>
</organism>
<keyword evidence="1" id="KW-1133">Transmembrane helix</keyword>
<keyword evidence="1" id="KW-0812">Transmembrane</keyword>
<reference evidence="3 4" key="1">
    <citation type="submission" date="2018-04" db="EMBL/GenBank/DDBJ databases">
        <title>Novel species isolated from glacier.</title>
        <authorList>
            <person name="Liu Q."/>
            <person name="Xin Y.-H."/>
        </authorList>
    </citation>
    <scope>NUCLEOTIDE SEQUENCE [LARGE SCALE GENOMIC DNA]</scope>
    <source>
        <strain evidence="3 4">GT1R17</strain>
    </source>
</reference>
<dbReference type="AlphaFoldDB" id="A0A2T5MFW9"/>
<gene>
    <name evidence="3" type="ORF">CJD38_09095</name>
</gene>
<keyword evidence="1" id="KW-0472">Membrane</keyword>
<dbReference type="SUPFAM" id="SSF53474">
    <property type="entry name" value="alpha/beta-Hydrolases"/>
    <property type="match status" value="1"/>
</dbReference>
<dbReference type="InterPro" id="IPR029058">
    <property type="entry name" value="AB_hydrolase_fold"/>
</dbReference>
<dbReference type="OrthoDB" id="7208816at2"/>
<dbReference type="EMBL" id="QANS01000003">
    <property type="protein sequence ID" value="PTU31481.1"/>
    <property type="molecule type" value="Genomic_DNA"/>
</dbReference>
<dbReference type="Gene3D" id="3.40.50.1820">
    <property type="entry name" value="alpha/beta hydrolase"/>
    <property type="match status" value="1"/>
</dbReference>
<protein>
    <submittedName>
        <fullName evidence="3">Alpha/beta hydrolase</fullName>
    </submittedName>
</protein>
<feature type="domain" description="AB hydrolase-1" evidence="2">
    <location>
        <begin position="87"/>
        <end position="367"/>
    </location>
</feature>
<dbReference type="GO" id="GO:0016787">
    <property type="term" value="F:hydrolase activity"/>
    <property type="evidence" value="ECO:0007669"/>
    <property type="project" value="UniProtKB-KW"/>
</dbReference>
<keyword evidence="3" id="KW-0378">Hydrolase</keyword>
<feature type="transmembrane region" description="Helical" evidence="1">
    <location>
        <begin position="161"/>
        <end position="179"/>
    </location>
</feature>
<name>A0A2T5MFW9_9GAMM</name>
<dbReference type="RefSeq" id="WP_107940024.1">
    <property type="nucleotide sequence ID" value="NZ_QANS01000003.1"/>
</dbReference>
<dbReference type="InterPro" id="IPR000073">
    <property type="entry name" value="AB_hydrolase_1"/>
</dbReference>
<dbReference type="Proteomes" id="UP000244248">
    <property type="component" value="Unassembled WGS sequence"/>
</dbReference>
<dbReference type="Pfam" id="PF00561">
    <property type="entry name" value="Abhydrolase_1"/>
    <property type="match status" value="1"/>
</dbReference>
<comment type="caution">
    <text evidence="3">The sequence shown here is derived from an EMBL/GenBank/DDBJ whole genome shotgun (WGS) entry which is preliminary data.</text>
</comment>
<keyword evidence="4" id="KW-1185">Reference proteome</keyword>
<sequence>MTKKSASMLEKISGNGALATERALQWISNAIERQMKTENFIVADQTPHDIIYQKGLLSVRKYPALTESEILIGEQMVKVSKKRHKIPVVLIPPLAADPLNFDLMPHRSLVRFLLAHGYKVYLVDFGSPDADHSHLGLVDYTTIMIPDALKRIRTDARQKEITLLGYCMGGLFSLIYAGWSHDKNLRNIVTIASPIDAHQAGAAGKLWEVTRTPVRLVRRFTGFRIHNIDPSKLNVPGWVSSLIFKATNPMGTVTGYIDLLMNLWDRDYVTEYQTMSTWFNKMHAYPGGIIQDFIVRVGMDNALATGNIQLGHGKGKSAALDKIESSLLAIAGKTDKIVTVDAAKKVMDIIGSADKEFMIAPGGHAGVFAGSKAPLTTWVYANEWLATRSA</sequence>
<evidence type="ECO:0000313" key="4">
    <source>
        <dbReference type="Proteomes" id="UP000244248"/>
    </source>
</evidence>
<evidence type="ECO:0000313" key="3">
    <source>
        <dbReference type="EMBL" id="PTU31481.1"/>
    </source>
</evidence>